<accession>A0A0D0E913</accession>
<sequence>MSMITCDSQTLDIVYILIAIPRLSRPGACQSAHTPRALHHAPFPNAFIEPWDCTTKGVWYFFMEECPGVPLDTIIGGMTPTRLDHIADQLLAVLNEMRSHTVPTTTSSCPTLGTLRTHFRVSKSTSHTTTACPYWNL</sequence>
<dbReference type="InParanoid" id="A0A0D0E913"/>
<proteinExistence type="predicted"/>
<evidence type="ECO:0000313" key="1">
    <source>
        <dbReference type="EMBL" id="KIK99009.1"/>
    </source>
</evidence>
<evidence type="ECO:0000313" key="2">
    <source>
        <dbReference type="Proteomes" id="UP000054538"/>
    </source>
</evidence>
<keyword evidence="2" id="KW-1185">Reference proteome</keyword>
<reference evidence="1 2" key="1">
    <citation type="submission" date="2014-04" db="EMBL/GenBank/DDBJ databases">
        <authorList>
            <consortium name="DOE Joint Genome Institute"/>
            <person name="Kuo A."/>
            <person name="Kohler A."/>
            <person name="Jargeat P."/>
            <person name="Nagy L.G."/>
            <person name="Floudas D."/>
            <person name="Copeland A."/>
            <person name="Barry K.W."/>
            <person name="Cichocki N."/>
            <person name="Veneault-Fourrey C."/>
            <person name="LaButti K."/>
            <person name="Lindquist E.A."/>
            <person name="Lipzen A."/>
            <person name="Lundell T."/>
            <person name="Morin E."/>
            <person name="Murat C."/>
            <person name="Sun H."/>
            <person name="Tunlid A."/>
            <person name="Henrissat B."/>
            <person name="Grigoriev I.V."/>
            <person name="Hibbett D.S."/>
            <person name="Martin F."/>
            <person name="Nordberg H.P."/>
            <person name="Cantor M.N."/>
            <person name="Hua S.X."/>
        </authorList>
    </citation>
    <scope>NUCLEOTIDE SEQUENCE [LARGE SCALE GENOMIC DNA]</scope>
    <source>
        <strain evidence="1 2">Ve08.2h10</strain>
    </source>
</reference>
<gene>
    <name evidence="1" type="ORF">PAXRUDRAFT_823232</name>
</gene>
<dbReference type="OrthoDB" id="5598852at2759"/>
<reference evidence="2" key="2">
    <citation type="submission" date="2015-01" db="EMBL/GenBank/DDBJ databases">
        <title>Evolutionary Origins and Diversification of the Mycorrhizal Mutualists.</title>
        <authorList>
            <consortium name="DOE Joint Genome Institute"/>
            <consortium name="Mycorrhizal Genomics Consortium"/>
            <person name="Kohler A."/>
            <person name="Kuo A."/>
            <person name="Nagy L.G."/>
            <person name="Floudas D."/>
            <person name="Copeland A."/>
            <person name="Barry K.W."/>
            <person name="Cichocki N."/>
            <person name="Veneault-Fourrey C."/>
            <person name="LaButti K."/>
            <person name="Lindquist E.A."/>
            <person name="Lipzen A."/>
            <person name="Lundell T."/>
            <person name="Morin E."/>
            <person name="Murat C."/>
            <person name="Riley R."/>
            <person name="Ohm R."/>
            <person name="Sun H."/>
            <person name="Tunlid A."/>
            <person name="Henrissat B."/>
            <person name="Grigoriev I.V."/>
            <person name="Hibbett D.S."/>
            <person name="Martin F."/>
        </authorList>
    </citation>
    <scope>NUCLEOTIDE SEQUENCE [LARGE SCALE GENOMIC DNA]</scope>
    <source>
        <strain evidence="2">Ve08.2h10</strain>
    </source>
</reference>
<dbReference type="HOGENOM" id="CLU_1865786_0_0_1"/>
<dbReference type="Proteomes" id="UP000054538">
    <property type="component" value="Unassembled WGS sequence"/>
</dbReference>
<dbReference type="AlphaFoldDB" id="A0A0D0E913"/>
<dbReference type="SUPFAM" id="SSF56112">
    <property type="entry name" value="Protein kinase-like (PK-like)"/>
    <property type="match status" value="1"/>
</dbReference>
<dbReference type="EMBL" id="KN824873">
    <property type="protein sequence ID" value="KIK99009.1"/>
    <property type="molecule type" value="Genomic_DNA"/>
</dbReference>
<name>A0A0D0E913_9AGAM</name>
<protein>
    <submittedName>
        <fullName evidence="1">Uncharacterized protein</fullName>
    </submittedName>
</protein>
<organism evidence="1 2">
    <name type="scientific">Paxillus rubicundulus Ve08.2h10</name>
    <dbReference type="NCBI Taxonomy" id="930991"/>
    <lineage>
        <taxon>Eukaryota</taxon>
        <taxon>Fungi</taxon>
        <taxon>Dikarya</taxon>
        <taxon>Basidiomycota</taxon>
        <taxon>Agaricomycotina</taxon>
        <taxon>Agaricomycetes</taxon>
        <taxon>Agaricomycetidae</taxon>
        <taxon>Boletales</taxon>
        <taxon>Paxilineae</taxon>
        <taxon>Paxillaceae</taxon>
        <taxon>Paxillus</taxon>
    </lineage>
</organism>
<dbReference type="InterPro" id="IPR011009">
    <property type="entry name" value="Kinase-like_dom_sf"/>
</dbReference>